<evidence type="ECO:0000313" key="6">
    <source>
        <dbReference type="EMBL" id="MEM4990823.1"/>
    </source>
</evidence>
<dbReference type="Pfam" id="PF20866">
    <property type="entry name" value="MdcG_N"/>
    <property type="match status" value="1"/>
</dbReference>
<dbReference type="EMBL" id="JBANDC010000035">
    <property type="protein sequence ID" value="MEM4990823.1"/>
    <property type="molecule type" value="Genomic_DNA"/>
</dbReference>
<evidence type="ECO:0000259" key="4">
    <source>
        <dbReference type="Pfam" id="PF10620"/>
    </source>
</evidence>
<evidence type="ECO:0000256" key="1">
    <source>
        <dbReference type="ARBA" id="ARBA00022679"/>
    </source>
</evidence>
<accession>A0ABU9Q3J2</accession>
<reference evidence="6 7" key="1">
    <citation type="submission" date="2024-02" db="EMBL/GenBank/DDBJ databases">
        <title>Draft genome sequence of Collimonas sp. strain H4R21, an effective mineral-weathering bacterial strain isolated from the beech rhizosphere.</title>
        <authorList>
            <person name="Morin E."/>
            <person name="Uroz S."/>
            <person name="Leveau J.H.J."/>
            <person name="Kumar R."/>
            <person name="Rey M.W."/>
            <person name="Pham J."/>
        </authorList>
    </citation>
    <scope>NUCLEOTIDE SEQUENCE [LARGE SCALE GENOMIC DNA]</scope>
    <source>
        <strain evidence="6 7">H4R21</strain>
    </source>
</reference>
<evidence type="ECO:0000256" key="2">
    <source>
        <dbReference type="ARBA" id="ARBA00022695"/>
    </source>
</evidence>
<keyword evidence="7" id="KW-1185">Reference proteome</keyword>
<feature type="domain" description="Phosphoribosyl-dephospho-CoA transferase MdcG C-terminal" evidence="4">
    <location>
        <begin position="119"/>
        <end position="237"/>
    </location>
</feature>
<protein>
    <submittedName>
        <fullName evidence="6">Malonate decarboxylase holo-ACP synthase</fullName>
    </submittedName>
</protein>
<dbReference type="Pfam" id="PF10620">
    <property type="entry name" value="MdcG"/>
    <property type="match status" value="1"/>
</dbReference>
<dbReference type="InterPro" id="IPR049180">
    <property type="entry name" value="MdcG_C"/>
</dbReference>
<sequence length="252" mass="27184">MEAVSLKTPEDETLGTSTPESAGAGILCPHDLLWIKDTRALTTVTPLPPWAGAGQFLRAPVVVRREKVDDPCLVPVGLRGETRSERCAGYLERAAVARCIKPEMLTGCASAYIEEHQGRLPAFEALAVLAPSLDATGLAWGPTGGVGFQLASRLPVVREDSDLDILLRARAPLSAAQMLALRMISSSRICRIDMQIDTGNGAFSFSEWASINAQWANRQNGRVLLKTDAGPVLTADPWRQNNWQNAESVKAP</sequence>
<evidence type="ECO:0000259" key="5">
    <source>
        <dbReference type="Pfam" id="PF20866"/>
    </source>
</evidence>
<keyword evidence="2" id="KW-0548">Nucleotidyltransferase</keyword>
<evidence type="ECO:0000313" key="7">
    <source>
        <dbReference type="Proteomes" id="UP001495910"/>
    </source>
</evidence>
<dbReference type="RefSeq" id="WP_342831858.1">
    <property type="nucleotide sequence ID" value="NZ_JBANDC010000035.1"/>
</dbReference>
<evidence type="ECO:0000256" key="3">
    <source>
        <dbReference type="SAM" id="MobiDB-lite"/>
    </source>
</evidence>
<feature type="domain" description="Phosphoribosyl-dephospho-CoA transferase MdcG N-terminal" evidence="5">
    <location>
        <begin position="29"/>
        <end position="102"/>
    </location>
</feature>
<dbReference type="InterPro" id="IPR048903">
    <property type="entry name" value="MdcG_N"/>
</dbReference>
<organism evidence="6 7">
    <name type="scientific">Collimonas rhizosphaerae</name>
    <dbReference type="NCBI Taxonomy" id="3126357"/>
    <lineage>
        <taxon>Bacteria</taxon>
        <taxon>Pseudomonadati</taxon>
        <taxon>Pseudomonadota</taxon>
        <taxon>Betaproteobacteria</taxon>
        <taxon>Burkholderiales</taxon>
        <taxon>Oxalobacteraceae</taxon>
        <taxon>Collimonas</taxon>
    </lineage>
</organism>
<gene>
    <name evidence="6" type="ORF">V8G57_25785</name>
</gene>
<feature type="region of interest" description="Disordered" evidence="3">
    <location>
        <begin position="1"/>
        <end position="20"/>
    </location>
</feature>
<proteinExistence type="predicted"/>
<dbReference type="NCBIfam" id="TIGR03135">
    <property type="entry name" value="malonate_mdcG"/>
    <property type="match status" value="1"/>
</dbReference>
<dbReference type="InterPro" id="IPR017557">
    <property type="entry name" value="Holo-ACP_synthase"/>
</dbReference>
<comment type="caution">
    <text evidence="6">The sequence shown here is derived from an EMBL/GenBank/DDBJ whole genome shotgun (WGS) entry which is preliminary data.</text>
</comment>
<dbReference type="NCBIfam" id="NF002332">
    <property type="entry name" value="PRK01293.1"/>
    <property type="match status" value="1"/>
</dbReference>
<keyword evidence="1" id="KW-0808">Transferase</keyword>
<name>A0ABU9Q3J2_9BURK</name>
<dbReference type="Proteomes" id="UP001495910">
    <property type="component" value="Unassembled WGS sequence"/>
</dbReference>